<organism evidence="5 6">
    <name type="scientific">Trichomonas vaginalis (strain ATCC PRA-98 / G3)</name>
    <dbReference type="NCBI Taxonomy" id="412133"/>
    <lineage>
        <taxon>Eukaryota</taxon>
        <taxon>Metamonada</taxon>
        <taxon>Parabasalia</taxon>
        <taxon>Trichomonadida</taxon>
        <taxon>Trichomonadidae</taxon>
        <taxon>Trichomonas</taxon>
    </lineage>
</organism>
<dbReference type="InterPro" id="IPR026590">
    <property type="entry name" value="Ssirtuin_cat_dom"/>
</dbReference>
<dbReference type="GO" id="GO:0061697">
    <property type="term" value="F:protein-glutaryllysine deglutarylase activity"/>
    <property type="evidence" value="ECO:0000318"/>
    <property type="project" value="GO_Central"/>
</dbReference>
<evidence type="ECO:0000256" key="1">
    <source>
        <dbReference type="ARBA" id="ARBA00022679"/>
    </source>
</evidence>
<dbReference type="GO" id="GO:0017136">
    <property type="term" value="F:histone deacetylase activity, NAD-dependent"/>
    <property type="evidence" value="ECO:0000318"/>
    <property type="project" value="GO_Central"/>
</dbReference>
<proteinExistence type="predicted"/>
<dbReference type="InterPro" id="IPR026591">
    <property type="entry name" value="Sirtuin_cat_small_dom_sf"/>
</dbReference>
<feature type="binding site" evidence="3">
    <location>
        <position position="155"/>
    </location>
    <ligand>
        <name>Zn(2+)</name>
        <dbReference type="ChEBI" id="CHEBI:29105"/>
    </ligand>
</feature>
<dbReference type="InParanoid" id="A2DP91"/>
<dbReference type="VEuPathDB" id="TrichDB:TVAGG3_0910420"/>
<feature type="domain" description="Deacetylase sirtuin-type" evidence="4">
    <location>
        <begin position="1"/>
        <end position="267"/>
    </location>
</feature>
<dbReference type="Gene3D" id="3.30.1600.10">
    <property type="entry name" value="SIR2/SIRT2 'Small Domain"/>
    <property type="match status" value="1"/>
</dbReference>
<dbReference type="InterPro" id="IPR050134">
    <property type="entry name" value="NAD-dep_sirtuin_deacylases"/>
</dbReference>
<reference evidence="5" key="1">
    <citation type="submission" date="2006-10" db="EMBL/GenBank/DDBJ databases">
        <authorList>
            <person name="Amadeo P."/>
            <person name="Zhao Q."/>
            <person name="Wortman J."/>
            <person name="Fraser-Liggett C."/>
            <person name="Carlton J."/>
        </authorList>
    </citation>
    <scope>NUCLEOTIDE SEQUENCE</scope>
    <source>
        <strain evidence="5">G3</strain>
    </source>
</reference>
<dbReference type="SUPFAM" id="SSF52467">
    <property type="entry name" value="DHS-like NAD/FAD-binding domain"/>
    <property type="match status" value="1"/>
</dbReference>
<feature type="binding site" evidence="3">
    <location>
        <position position="158"/>
    </location>
    <ligand>
        <name>Zn(2+)</name>
        <dbReference type="ChEBI" id="CHEBI:29105"/>
    </ligand>
</feature>
<keyword evidence="1" id="KW-0808">Transferase</keyword>
<feature type="binding site" evidence="3">
    <location>
        <position position="132"/>
    </location>
    <ligand>
        <name>Zn(2+)</name>
        <dbReference type="ChEBI" id="CHEBI:29105"/>
    </ligand>
</feature>
<dbReference type="GO" id="GO:0005739">
    <property type="term" value="C:mitochondrion"/>
    <property type="evidence" value="ECO:0000318"/>
    <property type="project" value="GO_Central"/>
</dbReference>
<keyword evidence="3" id="KW-0862">Zinc</keyword>
<dbReference type="VEuPathDB" id="TrichDB:TVAG_016210"/>
<dbReference type="KEGG" id="tva:4775811"/>
<keyword evidence="6" id="KW-1185">Reference proteome</keyword>
<protein>
    <submittedName>
        <fullName evidence="5">Transcriptional regulator, Sir2 family protein</fullName>
    </submittedName>
</protein>
<evidence type="ECO:0000256" key="3">
    <source>
        <dbReference type="PROSITE-ProRule" id="PRU00236"/>
    </source>
</evidence>
<dbReference type="GO" id="GO:0005829">
    <property type="term" value="C:cytosol"/>
    <property type="evidence" value="ECO:0000318"/>
    <property type="project" value="GO_Central"/>
</dbReference>
<dbReference type="AlphaFoldDB" id="A2DP91"/>
<dbReference type="EMBL" id="DS113226">
    <property type="protein sequence ID" value="EAY17791.1"/>
    <property type="molecule type" value="Genomic_DNA"/>
</dbReference>
<accession>A2DP91</accession>
<dbReference type="GO" id="GO:0046872">
    <property type="term" value="F:metal ion binding"/>
    <property type="evidence" value="ECO:0007669"/>
    <property type="project" value="UniProtKB-KW"/>
</dbReference>
<dbReference type="GO" id="GO:0005634">
    <property type="term" value="C:nucleus"/>
    <property type="evidence" value="ECO:0000318"/>
    <property type="project" value="GO_Central"/>
</dbReference>
<feature type="active site" description="Proton acceptor" evidence="3">
    <location>
        <position position="123"/>
    </location>
</feature>
<evidence type="ECO:0000259" key="4">
    <source>
        <dbReference type="PROSITE" id="PS50305"/>
    </source>
</evidence>
<dbReference type="Gene3D" id="3.40.50.1220">
    <property type="entry name" value="TPP-binding domain"/>
    <property type="match status" value="1"/>
</dbReference>
<dbReference type="Proteomes" id="UP000001542">
    <property type="component" value="Unassembled WGS sequence"/>
</dbReference>
<gene>
    <name evidence="5" type="ORF">TVAG_016210</name>
</gene>
<keyword evidence="2" id="KW-0520">NAD</keyword>
<dbReference type="PANTHER" id="PTHR11085">
    <property type="entry name" value="NAD-DEPENDENT PROTEIN DEACYLASE SIRTUIN-5, MITOCHONDRIAL-RELATED"/>
    <property type="match status" value="1"/>
</dbReference>
<dbReference type="SMR" id="A2DP91"/>
<dbReference type="OMA" id="TICHHSY"/>
<dbReference type="OrthoDB" id="424302at2759"/>
<evidence type="ECO:0000256" key="2">
    <source>
        <dbReference type="ARBA" id="ARBA00023027"/>
    </source>
</evidence>
<keyword evidence="3" id="KW-0479">Metal-binding</keyword>
<dbReference type="GO" id="GO:0070403">
    <property type="term" value="F:NAD+ binding"/>
    <property type="evidence" value="ECO:0007669"/>
    <property type="project" value="InterPro"/>
</dbReference>
<dbReference type="PROSITE" id="PS50305">
    <property type="entry name" value="SIRTUIN"/>
    <property type="match status" value="1"/>
</dbReference>
<dbReference type="InterPro" id="IPR003000">
    <property type="entry name" value="Sirtuin"/>
</dbReference>
<name>A2DP91_TRIV3</name>
<feature type="binding site" evidence="3">
    <location>
        <position position="135"/>
    </location>
    <ligand>
        <name>Zn(2+)</name>
        <dbReference type="ChEBI" id="CHEBI:29105"/>
    </ligand>
</feature>
<dbReference type="GO" id="GO:0036054">
    <property type="term" value="F:protein-malonyllysine demalonylase activity"/>
    <property type="evidence" value="ECO:0000318"/>
    <property type="project" value="GO_Central"/>
</dbReference>
<dbReference type="InterPro" id="IPR029035">
    <property type="entry name" value="DHS-like_NAD/FAD-binding_dom"/>
</dbReference>
<dbReference type="eggNOG" id="KOG2682">
    <property type="taxonomic scope" value="Eukaryota"/>
</dbReference>
<sequence>MESTHENLANLIRENKGNICIITGAGISAHVLPTFRSSDSKGLWDVVADKSLDKFQFYSQPDVSWKLWASIRDLQKQKFLYPSKAHRVIHYLMKYGYIDTLLTQNIDSLHSFQGDESKIIELHGKVTEFGECEKCNRKTPVDHLKVLQSGKCPKCPVCNSNLRPTVAFFQDLIPKALRQKATKICQTTDLLILIGTHCVVDPVVTLVAEAFQSGATVVEINPDETRISDKCDMKFYEKADEALVAVGNILFPGVDFENKTDVEPIIQ</sequence>
<evidence type="ECO:0000313" key="6">
    <source>
        <dbReference type="Proteomes" id="UP000001542"/>
    </source>
</evidence>
<evidence type="ECO:0000313" key="5">
    <source>
        <dbReference type="EMBL" id="EAY17791.1"/>
    </source>
</evidence>
<dbReference type="RefSeq" id="XP_001329926.1">
    <property type="nucleotide sequence ID" value="XM_001329891.1"/>
</dbReference>
<dbReference type="PANTHER" id="PTHR11085:SF10">
    <property type="entry name" value="NAD-DEPENDENT PROTEIN DEACYLASE SIRTUIN-5, MITOCHONDRIAL-RELATED"/>
    <property type="match status" value="1"/>
</dbReference>
<reference evidence="5" key="2">
    <citation type="journal article" date="2007" name="Science">
        <title>Draft genome sequence of the sexually transmitted pathogen Trichomonas vaginalis.</title>
        <authorList>
            <person name="Carlton J.M."/>
            <person name="Hirt R.P."/>
            <person name="Silva J.C."/>
            <person name="Delcher A.L."/>
            <person name="Schatz M."/>
            <person name="Zhao Q."/>
            <person name="Wortman J.R."/>
            <person name="Bidwell S.L."/>
            <person name="Alsmark U.C.M."/>
            <person name="Besteiro S."/>
            <person name="Sicheritz-Ponten T."/>
            <person name="Noel C.J."/>
            <person name="Dacks J.B."/>
            <person name="Foster P.G."/>
            <person name="Simillion C."/>
            <person name="Van de Peer Y."/>
            <person name="Miranda-Saavedra D."/>
            <person name="Barton G.J."/>
            <person name="Westrop G.D."/>
            <person name="Mueller S."/>
            <person name="Dessi D."/>
            <person name="Fiori P.L."/>
            <person name="Ren Q."/>
            <person name="Paulsen I."/>
            <person name="Zhang H."/>
            <person name="Bastida-Corcuera F.D."/>
            <person name="Simoes-Barbosa A."/>
            <person name="Brown M.T."/>
            <person name="Hayes R.D."/>
            <person name="Mukherjee M."/>
            <person name="Okumura C.Y."/>
            <person name="Schneider R."/>
            <person name="Smith A.J."/>
            <person name="Vanacova S."/>
            <person name="Villalvazo M."/>
            <person name="Haas B.J."/>
            <person name="Pertea M."/>
            <person name="Feldblyum T.V."/>
            <person name="Utterback T.R."/>
            <person name="Shu C.L."/>
            <person name="Osoegawa K."/>
            <person name="de Jong P.J."/>
            <person name="Hrdy I."/>
            <person name="Horvathova L."/>
            <person name="Zubacova Z."/>
            <person name="Dolezal P."/>
            <person name="Malik S.B."/>
            <person name="Logsdon J.M. Jr."/>
            <person name="Henze K."/>
            <person name="Gupta A."/>
            <person name="Wang C.C."/>
            <person name="Dunne R.L."/>
            <person name="Upcroft J.A."/>
            <person name="Upcroft P."/>
            <person name="White O."/>
            <person name="Salzberg S.L."/>
            <person name="Tang P."/>
            <person name="Chiu C.-H."/>
            <person name="Lee Y.-S."/>
            <person name="Embley T.M."/>
            <person name="Coombs G.H."/>
            <person name="Mottram J.C."/>
            <person name="Tachezy J."/>
            <person name="Fraser-Liggett C.M."/>
            <person name="Johnson P.J."/>
        </authorList>
    </citation>
    <scope>NUCLEOTIDE SEQUENCE [LARGE SCALE GENOMIC DNA]</scope>
    <source>
        <strain evidence="5">G3</strain>
    </source>
</reference>
<dbReference type="GO" id="GO:0036055">
    <property type="term" value="F:protein-succinyllysine desuccinylase activity"/>
    <property type="evidence" value="ECO:0000318"/>
    <property type="project" value="GO_Central"/>
</dbReference>
<dbReference type="Pfam" id="PF02146">
    <property type="entry name" value="SIR2"/>
    <property type="match status" value="1"/>
</dbReference>